<organism evidence="3 4">
    <name type="scientific">Clytia hemisphaerica</name>
    <dbReference type="NCBI Taxonomy" id="252671"/>
    <lineage>
        <taxon>Eukaryota</taxon>
        <taxon>Metazoa</taxon>
        <taxon>Cnidaria</taxon>
        <taxon>Hydrozoa</taxon>
        <taxon>Hydroidolina</taxon>
        <taxon>Leptothecata</taxon>
        <taxon>Obeliida</taxon>
        <taxon>Clytiidae</taxon>
        <taxon>Clytia</taxon>
    </lineage>
</organism>
<dbReference type="Pfam" id="PF26633">
    <property type="entry name" value="DUF8206"/>
    <property type="match status" value="1"/>
</dbReference>
<dbReference type="EnsemblMetazoa" id="CLYHEMT015472.1">
    <property type="protein sequence ID" value="CLYHEMP015472.1"/>
    <property type="gene ID" value="CLYHEMG015472"/>
</dbReference>
<dbReference type="PANTHER" id="PTHR32046:SF11">
    <property type="entry name" value="IMMUNE-ASSOCIATED NUCLEOTIDE-BINDING PROTEIN 10-LIKE"/>
    <property type="match status" value="1"/>
</dbReference>
<feature type="compositionally biased region" description="Acidic residues" evidence="1">
    <location>
        <begin position="203"/>
        <end position="231"/>
    </location>
</feature>
<reference evidence="3" key="1">
    <citation type="submission" date="2021-01" db="UniProtKB">
        <authorList>
            <consortium name="EnsemblMetazoa"/>
        </authorList>
    </citation>
    <scope>IDENTIFICATION</scope>
</reference>
<accession>A0A7M5WZV2</accession>
<dbReference type="AlphaFoldDB" id="A0A7M5WZV2"/>
<keyword evidence="4" id="KW-1185">Reference proteome</keyword>
<evidence type="ECO:0000259" key="2">
    <source>
        <dbReference type="Pfam" id="PF26633"/>
    </source>
</evidence>
<dbReference type="Proteomes" id="UP000594262">
    <property type="component" value="Unplaced"/>
</dbReference>
<protein>
    <recommendedName>
        <fullName evidence="2">DUF8206 domain-containing protein</fullName>
    </recommendedName>
</protein>
<name>A0A7M5WZV2_9CNID</name>
<evidence type="ECO:0000313" key="4">
    <source>
        <dbReference type="Proteomes" id="UP000594262"/>
    </source>
</evidence>
<feature type="domain" description="DUF8206" evidence="2">
    <location>
        <begin position="260"/>
        <end position="342"/>
    </location>
</feature>
<evidence type="ECO:0000313" key="3">
    <source>
        <dbReference type="EnsemblMetazoa" id="CLYHEMP015472.1"/>
    </source>
</evidence>
<dbReference type="InterPro" id="IPR058519">
    <property type="entry name" value="DUF8206"/>
</dbReference>
<feature type="compositionally biased region" description="Basic and acidic residues" evidence="1">
    <location>
        <begin position="172"/>
        <end position="181"/>
    </location>
</feature>
<dbReference type="PANTHER" id="PTHR32046">
    <property type="entry name" value="G DOMAIN-CONTAINING PROTEIN"/>
    <property type="match status" value="1"/>
</dbReference>
<feature type="region of interest" description="Disordered" evidence="1">
    <location>
        <begin position="172"/>
        <end position="237"/>
    </location>
</feature>
<sequence>PGQEKLDPGFATSLKTLFSQLDESAKSNVIFSFTHSNNCDFNDIQHLPALKNFLKSKVNLRIKRSNVFYFDNSPFCYLATAANNYQPTDSRSKMQYCWDKSVKNCLNMLGHINQLPAHKTDTIIAINDSKSIIKMMIAPLVYVCKINEENYALVNQTYDNLAKQTGRSVIKVKDDPKKDQGGADEEIKDENANLNLEGAKAIEEEEEPLTQETNIDEADREENGEGAEDQEVEGRKEGCGGALDGIDLIEINEKVLIYKKLRTPITVCNNPACFKKQSIFEEGKEIVKKMYHNVCCHNCLVPFVSHDKPGSLMLLLCKAFDWSLKCRICDHSKDEHIHIAYELNEAHKVF</sequence>
<proteinExistence type="predicted"/>
<evidence type="ECO:0000256" key="1">
    <source>
        <dbReference type="SAM" id="MobiDB-lite"/>
    </source>
</evidence>